<reference evidence="8 9" key="1">
    <citation type="submission" date="2019-09" db="EMBL/GenBank/DDBJ databases">
        <title>Bird 10,000 Genomes (B10K) Project - Family phase.</title>
        <authorList>
            <person name="Zhang G."/>
        </authorList>
    </citation>
    <scope>NUCLEOTIDE SEQUENCE [LARGE SCALE GENOMIC DNA]</scope>
    <source>
        <strain evidence="8">B10K-OTA-212792</strain>
        <tissue evidence="8">Blood</tissue>
    </source>
</reference>
<dbReference type="Gene3D" id="3.30.70.270">
    <property type="match status" value="1"/>
</dbReference>
<dbReference type="InterPro" id="IPR043502">
    <property type="entry name" value="DNA/RNA_pol_sf"/>
</dbReference>
<keyword evidence="2" id="KW-0548">Nucleotidyltransferase</keyword>
<dbReference type="InterPro" id="IPR043128">
    <property type="entry name" value="Rev_trsase/Diguanyl_cyclase"/>
</dbReference>
<dbReference type="PANTHER" id="PTHR41694:SF3">
    <property type="entry name" value="RNA-DIRECTED DNA POLYMERASE-RELATED"/>
    <property type="match status" value="1"/>
</dbReference>
<dbReference type="PANTHER" id="PTHR41694">
    <property type="entry name" value="ENDOGENOUS RETROVIRUS GROUP K MEMBER POL PROTEIN"/>
    <property type="match status" value="1"/>
</dbReference>
<name>A0A7L4KZ62_9CORV</name>
<evidence type="ECO:0000256" key="6">
    <source>
        <dbReference type="ARBA" id="ARBA00022918"/>
    </source>
</evidence>
<keyword evidence="4" id="KW-0255">Endonuclease</keyword>
<dbReference type="AlphaFoldDB" id="A0A7L4KZ62"/>
<evidence type="ECO:0000256" key="2">
    <source>
        <dbReference type="ARBA" id="ARBA00022695"/>
    </source>
</evidence>
<gene>
    <name evidence="8" type="primary">Ervk18_2</name>
    <name evidence="8" type="ORF">CALWIL_R15567</name>
</gene>
<dbReference type="GO" id="GO:0003964">
    <property type="term" value="F:RNA-directed DNA polymerase activity"/>
    <property type="evidence" value="ECO:0007669"/>
    <property type="project" value="UniProtKB-KW"/>
</dbReference>
<proteinExistence type="predicted"/>
<keyword evidence="3" id="KW-0540">Nuclease</keyword>
<accession>A0A7L4KZ62</accession>
<evidence type="ECO:0000256" key="1">
    <source>
        <dbReference type="ARBA" id="ARBA00022679"/>
    </source>
</evidence>
<protein>
    <submittedName>
        <fullName evidence="8">POK18 protein</fullName>
    </submittedName>
</protein>
<evidence type="ECO:0000259" key="7">
    <source>
        <dbReference type="Pfam" id="PF06817"/>
    </source>
</evidence>
<comment type="caution">
    <text evidence="8">The sequence shown here is derived from an EMBL/GenBank/DDBJ whole genome shotgun (WGS) entry which is preliminary data.</text>
</comment>
<evidence type="ECO:0000313" key="9">
    <source>
        <dbReference type="Proteomes" id="UP000576729"/>
    </source>
</evidence>
<dbReference type="Proteomes" id="UP000576729">
    <property type="component" value="Unassembled WGS sequence"/>
</dbReference>
<keyword evidence="9" id="KW-1185">Reference proteome</keyword>
<dbReference type="EMBL" id="VWPU01007489">
    <property type="protein sequence ID" value="NXY57295.1"/>
    <property type="molecule type" value="Genomic_DNA"/>
</dbReference>
<keyword evidence="1" id="KW-0808">Transferase</keyword>
<evidence type="ECO:0000256" key="3">
    <source>
        <dbReference type="ARBA" id="ARBA00022722"/>
    </source>
</evidence>
<dbReference type="InterPro" id="IPR010661">
    <property type="entry name" value="RVT_thumb"/>
</dbReference>
<keyword evidence="6" id="KW-0695">RNA-directed DNA polymerase</keyword>
<feature type="domain" description="Reverse transcriptase thumb" evidence="7">
    <location>
        <begin position="9"/>
        <end position="49"/>
    </location>
</feature>
<organism evidence="8 9">
    <name type="scientific">Callaeas wilsoni</name>
    <name type="common">North Island kokako</name>
    <dbReference type="NCBI Taxonomy" id="1347786"/>
    <lineage>
        <taxon>Eukaryota</taxon>
        <taxon>Metazoa</taxon>
        <taxon>Chordata</taxon>
        <taxon>Craniata</taxon>
        <taxon>Vertebrata</taxon>
        <taxon>Euteleostomi</taxon>
        <taxon>Archelosauria</taxon>
        <taxon>Archosauria</taxon>
        <taxon>Dinosauria</taxon>
        <taxon>Saurischia</taxon>
        <taxon>Theropoda</taxon>
        <taxon>Coelurosauria</taxon>
        <taxon>Aves</taxon>
        <taxon>Neognathae</taxon>
        <taxon>Neoaves</taxon>
        <taxon>Telluraves</taxon>
        <taxon>Australaves</taxon>
        <taxon>Passeriformes</taxon>
        <taxon>Corvoidea</taxon>
        <taxon>Callaeidae</taxon>
        <taxon>Callaeas</taxon>
    </lineage>
</organism>
<evidence type="ECO:0000313" key="8">
    <source>
        <dbReference type="EMBL" id="NXY57295.1"/>
    </source>
</evidence>
<dbReference type="Pfam" id="PF06817">
    <property type="entry name" value="RVT_thumb"/>
    <property type="match status" value="1"/>
</dbReference>
<feature type="non-terminal residue" evidence="8">
    <location>
        <position position="1"/>
    </location>
</feature>
<dbReference type="GO" id="GO:0004519">
    <property type="term" value="F:endonuclease activity"/>
    <property type="evidence" value="ECO:0007669"/>
    <property type="project" value="UniProtKB-KW"/>
</dbReference>
<dbReference type="SUPFAM" id="SSF56672">
    <property type="entry name" value="DNA/RNA polymerases"/>
    <property type="match status" value="1"/>
</dbReference>
<evidence type="ECO:0000256" key="4">
    <source>
        <dbReference type="ARBA" id="ARBA00022759"/>
    </source>
</evidence>
<dbReference type="GO" id="GO:0016787">
    <property type="term" value="F:hydrolase activity"/>
    <property type="evidence" value="ECO:0007669"/>
    <property type="project" value="UniProtKB-KW"/>
</dbReference>
<evidence type="ECO:0000256" key="5">
    <source>
        <dbReference type="ARBA" id="ARBA00022801"/>
    </source>
</evidence>
<keyword evidence="5" id="KW-0378">Hydrolase</keyword>
<dbReference type="GO" id="GO:0035613">
    <property type="term" value="F:RNA stem-loop binding"/>
    <property type="evidence" value="ECO:0007669"/>
    <property type="project" value="TreeGrafter"/>
</dbReference>
<feature type="non-terminal residue" evidence="8">
    <location>
        <position position="97"/>
    </location>
</feature>
<sequence length="97" mass="11015">AFGGIGWKWIHPVLGITTEELSPLFQLLKGDPDLCSPRQLTKTAQKALETVSDKISKSFATRQNPDLPLWLFLMLQSFQPYALIGQCDMQECHLWLL</sequence>